<evidence type="ECO:0000256" key="3">
    <source>
        <dbReference type="ARBA" id="ARBA00023002"/>
    </source>
</evidence>
<dbReference type="InterPro" id="IPR050346">
    <property type="entry name" value="FMO-like"/>
</dbReference>
<comment type="caution">
    <text evidence="5">The sequence shown here is derived from an EMBL/GenBank/DDBJ whole genome shotgun (WGS) entry which is preliminary data.</text>
</comment>
<reference evidence="5" key="1">
    <citation type="journal article" date="2023" name="Mol. Phylogenet. Evol.">
        <title>Genome-scale phylogeny and comparative genomics of the fungal order Sordariales.</title>
        <authorList>
            <person name="Hensen N."/>
            <person name="Bonometti L."/>
            <person name="Westerberg I."/>
            <person name="Brannstrom I.O."/>
            <person name="Guillou S."/>
            <person name="Cros-Aarteil S."/>
            <person name="Calhoun S."/>
            <person name="Haridas S."/>
            <person name="Kuo A."/>
            <person name="Mondo S."/>
            <person name="Pangilinan J."/>
            <person name="Riley R."/>
            <person name="LaButti K."/>
            <person name="Andreopoulos B."/>
            <person name="Lipzen A."/>
            <person name="Chen C."/>
            <person name="Yan M."/>
            <person name="Daum C."/>
            <person name="Ng V."/>
            <person name="Clum A."/>
            <person name="Steindorff A."/>
            <person name="Ohm R.A."/>
            <person name="Martin F."/>
            <person name="Silar P."/>
            <person name="Natvig D.O."/>
            <person name="Lalanne C."/>
            <person name="Gautier V."/>
            <person name="Ament-Velasquez S.L."/>
            <person name="Kruys A."/>
            <person name="Hutchinson M.I."/>
            <person name="Powell A.J."/>
            <person name="Barry K."/>
            <person name="Miller A.N."/>
            <person name="Grigoriev I.V."/>
            <person name="Debuchy R."/>
            <person name="Gladieux P."/>
            <person name="Hiltunen Thoren M."/>
            <person name="Johannesson H."/>
        </authorList>
    </citation>
    <scope>NUCLEOTIDE SEQUENCE</scope>
    <source>
        <strain evidence="5">CBS 168.71</strain>
    </source>
</reference>
<organism evidence="5 6">
    <name type="scientific">Chaetomium fimeti</name>
    <dbReference type="NCBI Taxonomy" id="1854472"/>
    <lineage>
        <taxon>Eukaryota</taxon>
        <taxon>Fungi</taxon>
        <taxon>Dikarya</taxon>
        <taxon>Ascomycota</taxon>
        <taxon>Pezizomycotina</taxon>
        <taxon>Sordariomycetes</taxon>
        <taxon>Sordariomycetidae</taxon>
        <taxon>Sordariales</taxon>
        <taxon>Chaetomiaceae</taxon>
        <taxon>Chaetomium</taxon>
    </lineage>
</organism>
<protein>
    <recommendedName>
        <fullName evidence="7">FAD/NAD(P)-binding domain-containing protein</fullName>
    </recommendedName>
</protein>
<dbReference type="PANTHER" id="PTHR23023">
    <property type="entry name" value="DIMETHYLANILINE MONOOXYGENASE"/>
    <property type="match status" value="1"/>
</dbReference>
<keyword evidence="2" id="KW-0274">FAD</keyword>
<keyword evidence="6" id="KW-1185">Reference proteome</keyword>
<dbReference type="GeneID" id="87841038"/>
<dbReference type="EMBL" id="JAUEPN010000005">
    <property type="protein sequence ID" value="KAK3294440.1"/>
    <property type="molecule type" value="Genomic_DNA"/>
</dbReference>
<reference evidence="5" key="2">
    <citation type="submission" date="2023-06" db="EMBL/GenBank/DDBJ databases">
        <authorList>
            <consortium name="Lawrence Berkeley National Laboratory"/>
            <person name="Haridas S."/>
            <person name="Hensen N."/>
            <person name="Bonometti L."/>
            <person name="Westerberg I."/>
            <person name="Brannstrom I.O."/>
            <person name="Guillou S."/>
            <person name="Cros-Aarteil S."/>
            <person name="Calhoun S."/>
            <person name="Kuo A."/>
            <person name="Mondo S."/>
            <person name="Pangilinan J."/>
            <person name="Riley R."/>
            <person name="Labutti K."/>
            <person name="Andreopoulos B."/>
            <person name="Lipzen A."/>
            <person name="Chen C."/>
            <person name="Yanf M."/>
            <person name="Daum C."/>
            <person name="Ng V."/>
            <person name="Clum A."/>
            <person name="Steindorff A."/>
            <person name="Ohm R."/>
            <person name="Martin F."/>
            <person name="Silar P."/>
            <person name="Natvig D."/>
            <person name="Lalanne C."/>
            <person name="Gautier V."/>
            <person name="Ament-Velasquez S.L."/>
            <person name="Kruys A."/>
            <person name="Hutchinson M.I."/>
            <person name="Powell A.J."/>
            <person name="Barry K."/>
            <person name="Miller A.N."/>
            <person name="Grigoriev I.V."/>
            <person name="Debuchy R."/>
            <person name="Gladieux P."/>
            <person name="Thoren M.H."/>
            <person name="Johannesson H."/>
        </authorList>
    </citation>
    <scope>NUCLEOTIDE SEQUENCE</scope>
    <source>
        <strain evidence="5">CBS 168.71</strain>
    </source>
</reference>
<dbReference type="RefSeq" id="XP_062657954.1">
    <property type="nucleotide sequence ID" value="XM_062804090.1"/>
</dbReference>
<dbReference type="SUPFAM" id="SSF51905">
    <property type="entry name" value="FAD/NAD(P)-binding domain"/>
    <property type="match status" value="2"/>
</dbReference>
<sequence length="609" mass="68207">METFDFVVVGTGIFGLAAAKTFHQLEPKSTLAILDSGTTVGGVWAEERLYPGLKTNNMLGTFEYPDFPMRTDIFGVKPGEHMPGEAMLKYLTKYAEKFDIFDKIRFRSAVTTAEHQGTTGGWILTVQNGTAQYQIFARKLVMAAGLTSDPFLPHIEGQEKFGVPLFHSGDFVKYAETLDSATTVTIFGGTKSAWDIVYAYASKGVKVNWVIRASGHGPIWISPPYVTPLKKWLEKLVHTRLLTWFSPCIWGDVDGYGWIRRFYHGSAIGRAITNAFWSILGNDVLTLNKYDSHPETKKLKPWSHAMFTASSFSILNYPTNIFDLVRDGTIKVHIADLTGLSERTVHLSDGTQLDTDALCCVTGWKHVPPVKFLPEGIEKELGLPRKASENDLFSPKKVHLADGTILSRFPQLRDQPVQNEHLTPLLSTEGLTTTDAINPSTPLTPWTLYRFIVPPSERLLQTRDIAFAGMLLNFSTTLVAHAQAVWIAAYFRDQLSAAVLPPLAPRRSDSARRKEEEQEEEDTKTMAEVRRETRLHARFGRWRYPAGHGTQFPDFVFDGLPYVDLLVNDLGLKVHRKGGWFAEMTEPYGPEDYRDLVAEFVTKVGGRGG</sequence>
<feature type="compositionally biased region" description="Basic and acidic residues" evidence="4">
    <location>
        <begin position="506"/>
        <end position="516"/>
    </location>
</feature>
<evidence type="ECO:0008006" key="7">
    <source>
        <dbReference type="Google" id="ProtNLM"/>
    </source>
</evidence>
<dbReference type="Proteomes" id="UP001278766">
    <property type="component" value="Unassembled WGS sequence"/>
</dbReference>
<keyword evidence="1" id="KW-0285">Flavoprotein</keyword>
<evidence type="ECO:0000313" key="6">
    <source>
        <dbReference type="Proteomes" id="UP001278766"/>
    </source>
</evidence>
<dbReference type="GO" id="GO:0016491">
    <property type="term" value="F:oxidoreductase activity"/>
    <property type="evidence" value="ECO:0007669"/>
    <property type="project" value="UniProtKB-KW"/>
</dbReference>
<accession>A0AAE0LRC8</accession>
<evidence type="ECO:0000256" key="4">
    <source>
        <dbReference type="SAM" id="MobiDB-lite"/>
    </source>
</evidence>
<dbReference type="FunFam" id="3.50.50.60:FF:000258">
    <property type="entry name" value="Flavin-binding monooxygenase-like protein (AFU_orthologue AFUA_6G01900)"/>
    <property type="match status" value="1"/>
</dbReference>
<evidence type="ECO:0000313" key="5">
    <source>
        <dbReference type="EMBL" id="KAK3294440.1"/>
    </source>
</evidence>
<proteinExistence type="predicted"/>
<gene>
    <name evidence="5" type="ORF">B0H64DRAFT_400718</name>
</gene>
<dbReference type="Gene3D" id="3.50.50.60">
    <property type="entry name" value="FAD/NAD(P)-binding domain"/>
    <property type="match status" value="1"/>
</dbReference>
<evidence type="ECO:0000256" key="2">
    <source>
        <dbReference type="ARBA" id="ARBA00022827"/>
    </source>
</evidence>
<dbReference type="InterPro" id="IPR036188">
    <property type="entry name" value="FAD/NAD-bd_sf"/>
</dbReference>
<feature type="region of interest" description="Disordered" evidence="4">
    <location>
        <begin position="505"/>
        <end position="527"/>
    </location>
</feature>
<dbReference type="Pfam" id="PF13738">
    <property type="entry name" value="Pyr_redox_3"/>
    <property type="match status" value="1"/>
</dbReference>
<name>A0AAE0LRC8_9PEZI</name>
<evidence type="ECO:0000256" key="1">
    <source>
        <dbReference type="ARBA" id="ARBA00022630"/>
    </source>
</evidence>
<keyword evidence="3" id="KW-0560">Oxidoreductase</keyword>
<dbReference type="AlphaFoldDB" id="A0AAE0LRC8"/>